<feature type="compositionally biased region" description="Low complexity" evidence="1">
    <location>
        <begin position="15"/>
        <end position="32"/>
    </location>
</feature>
<dbReference type="Pfam" id="PF07679">
    <property type="entry name" value="I-set"/>
    <property type="match status" value="1"/>
</dbReference>
<keyword evidence="4" id="KW-1185">Reference proteome</keyword>
<reference evidence="3 4" key="1">
    <citation type="submission" date="2018-11" db="EMBL/GenBank/DDBJ databases">
        <authorList>
            <consortium name="Pathogen Informatics"/>
        </authorList>
    </citation>
    <scope>NUCLEOTIDE SEQUENCE [LARGE SCALE GENOMIC DNA]</scope>
</reference>
<dbReference type="InterPro" id="IPR036179">
    <property type="entry name" value="Ig-like_dom_sf"/>
</dbReference>
<sequence length="88" mass="9828">MYRVGEETERPPSVSWSMSPSERSFSETSTSSAAGQKPSFVLRMPAQIYTKVNENIQLKCVFSGQPLPAVTWEKDGNLVDLNKYVVTI</sequence>
<dbReference type="InterPro" id="IPR007110">
    <property type="entry name" value="Ig-like_dom"/>
</dbReference>
<feature type="region of interest" description="Disordered" evidence="1">
    <location>
        <begin position="1"/>
        <end position="36"/>
    </location>
</feature>
<dbReference type="Gene3D" id="2.60.40.10">
    <property type="entry name" value="Immunoglobulins"/>
    <property type="match status" value="1"/>
</dbReference>
<dbReference type="PROSITE" id="PS50835">
    <property type="entry name" value="IG_LIKE"/>
    <property type="match status" value="1"/>
</dbReference>
<dbReference type="InterPro" id="IPR013098">
    <property type="entry name" value="Ig_I-set"/>
</dbReference>
<evidence type="ECO:0000259" key="2">
    <source>
        <dbReference type="PROSITE" id="PS50835"/>
    </source>
</evidence>
<name>A0A3P6REK3_CYLGO</name>
<feature type="domain" description="Ig-like" evidence="2">
    <location>
        <begin position="38"/>
        <end position="88"/>
    </location>
</feature>
<gene>
    <name evidence="3" type="ORF">CGOC_LOCUS4030</name>
</gene>
<dbReference type="SUPFAM" id="SSF48726">
    <property type="entry name" value="Immunoglobulin"/>
    <property type="match status" value="1"/>
</dbReference>
<evidence type="ECO:0000313" key="3">
    <source>
        <dbReference type="EMBL" id="VDK57557.1"/>
    </source>
</evidence>
<evidence type="ECO:0000313" key="4">
    <source>
        <dbReference type="Proteomes" id="UP000271889"/>
    </source>
</evidence>
<accession>A0A3P6REK3</accession>
<evidence type="ECO:0000256" key="1">
    <source>
        <dbReference type="SAM" id="MobiDB-lite"/>
    </source>
</evidence>
<dbReference type="OrthoDB" id="5865883at2759"/>
<dbReference type="InterPro" id="IPR013783">
    <property type="entry name" value="Ig-like_fold"/>
</dbReference>
<organism evidence="3 4">
    <name type="scientific">Cylicostephanus goldi</name>
    <name type="common">Nematode worm</name>
    <dbReference type="NCBI Taxonomy" id="71465"/>
    <lineage>
        <taxon>Eukaryota</taxon>
        <taxon>Metazoa</taxon>
        <taxon>Ecdysozoa</taxon>
        <taxon>Nematoda</taxon>
        <taxon>Chromadorea</taxon>
        <taxon>Rhabditida</taxon>
        <taxon>Rhabditina</taxon>
        <taxon>Rhabditomorpha</taxon>
        <taxon>Strongyloidea</taxon>
        <taxon>Strongylidae</taxon>
        <taxon>Cylicostephanus</taxon>
    </lineage>
</organism>
<dbReference type="AlphaFoldDB" id="A0A3P6REK3"/>
<protein>
    <recommendedName>
        <fullName evidence="2">Ig-like domain-containing protein</fullName>
    </recommendedName>
</protein>
<proteinExistence type="predicted"/>
<feature type="compositionally biased region" description="Basic and acidic residues" evidence="1">
    <location>
        <begin position="1"/>
        <end position="10"/>
    </location>
</feature>
<dbReference type="Proteomes" id="UP000271889">
    <property type="component" value="Unassembled WGS sequence"/>
</dbReference>
<dbReference type="EMBL" id="UYRV01010621">
    <property type="protein sequence ID" value="VDK57557.1"/>
    <property type="molecule type" value="Genomic_DNA"/>
</dbReference>